<dbReference type="AlphaFoldDB" id="A0A1H7QWD8"/>
<name>A0A1H7QWD8_AQUAM</name>
<dbReference type="InterPro" id="IPR005151">
    <property type="entry name" value="Tail-specific_protease"/>
</dbReference>
<evidence type="ECO:0000256" key="1">
    <source>
        <dbReference type="PROSITE-ProRule" id="PRU00339"/>
    </source>
</evidence>
<proteinExistence type="predicted"/>
<dbReference type="InterPro" id="IPR011990">
    <property type="entry name" value="TPR-like_helical_dom_sf"/>
</dbReference>
<dbReference type="SUPFAM" id="SSF52096">
    <property type="entry name" value="ClpP/crotonase"/>
    <property type="match status" value="1"/>
</dbReference>
<dbReference type="Gene3D" id="1.25.40.10">
    <property type="entry name" value="Tetratricopeptide repeat domain"/>
    <property type="match status" value="1"/>
</dbReference>
<feature type="domain" description="Tail specific protease" evidence="2">
    <location>
        <begin position="115"/>
        <end position="310"/>
    </location>
</feature>
<dbReference type="OrthoDB" id="6397760at2"/>
<dbReference type="Pfam" id="PF03572">
    <property type="entry name" value="Peptidase_S41"/>
    <property type="match status" value="1"/>
</dbReference>
<dbReference type="CDD" id="cd07563">
    <property type="entry name" value="Peptidase_S41_IRBP"/>
    <property type="match status" value="1"/>
</dbReference>
<protein>
    <submittedName>
        <fullName evidence="3">N-terminal domain of Peptidase_S41</fullName>
    </submittedName>
</protein>
<evidence type="ECO:0000313" key="3">
    <source>
        <dbReference type="EMBL" id="SEL52320.1"/>
    </source>
</evidence>
<accession>A0A1H7QWD8</accession>
<dbReference type="RefSeq" id="WP_091409334.1">
    <property type="nucleotide sequence ID" value="NZ_FOAB01000004.1"/>
</dbReference>
<dbReference type="InterPro" id="IPR029045">
    <property type="entry name" value="ClpP/crotonase-like_dom_sf"/>
</dbReference>
<dbReference type="PANTHER" id="PTHR11261">
    <property type="entry name" value="INTERPHOTORECEPTOR RETINOID-BINDING PROTEIN"/>
    <property type="match status" value="1"/>
</dbReference>
<reference evidence="4" key="1">
    <citation type="submission" date="2016-10" db="EMBL/GenBank/DDBJ databases">
        <authorList>
            <person name="Varghese N."/>
            <person name="Submissions S."/>
        </authorList>
    </citation>
    <scope>NUCLEOTIDE SEQUENCE [LARGE SCALE GENOMIC DNA]</scope>
    <source>
        <strain evidence="4">DSM 25232 / NCIMB 14723 / 92V</strain>
    </source>
</reference>
<dbReference type="PANTHER" id="PTHR11261:SF3">
    <property type="entry name" value="RETINOL-BINDING PROTEIN 3"/>
    <property type="match status" value="1"/>
</dbReference>
<organism evidence="3 4">
    <name type="scientific">Aquimarina amphilecti</name>
    <dbReference type="NCBI Taxonomy" id="1038014"/>
    <lineage>
        <taxon>Bacteria</taxon>
        <taxon>Pseudomonadati</taxon>
        <taxon>Bacteroidota</taxon>
        <taxon>Flavobacteriia</taxon>
        <taxon>Flavobacteriales</taxon>
        <taxon>Flavobacteriaceae</taxon>
        <taxon>Aquimarina</taxon>
    </lineage>
</organism>
<gene>
    <name evidence="3" type="ORF">SAMN04487910_2715</name>
</gene>
<dbReference type="Proteomes" id="UP000198521">
    <property type="component" value="Unassembled WGS sequence"/>
</dbReference>
<dbReference type="SMART" id="SM00245">
    <property type="entry name" value="TSPc"/>
    <property type="match status" value="1"/>
</dbReference>
<dbReference type="GO" id="GO:0006508">
    <property type="term" value="P:proteolysis"/>
    <property type="evidence" value="ECO:0007669"/>
    <property type="project" value="InterPro"/>
</dbReference>
<dbReference type="SUPFAM" id="SSF48452">
    <property type="entry name" value="TPR-like"/>
    <property type="match status" value="1"/>
</dbReference>
<keyword evidence="4" id="KW-1185">Reference proteome</keyword>
<feature type="repeat" description="TPR" evidence="1">
    <location>
        <begin position="410"/>
        <end position="443"/>
    </location>
</feature>
<keyword evidence="1" id="KW-0802">TPR repeat</keyword>
<dbReference type="PROSITE" id="PS50005">
    <property type="entry name" value="TPR"/>
    <property type="match status" value="1"/>
</dbReference>
<evidence type="ECO:0000313" key="4">
    <source>
        <dbReference type="Proteomes" id="UP000198521"/>
    </source>
</evidence>
<dbReference type="InterPro" id="IPR019734">
    <property type="entry name" value="TPR_rpt"/>
</dbReference>
<dbReference type="Pfam" id="PF11918">
    <property type="entry name" value="Peptidase_S41_N"/>
    <property type="match status" value="1"/>
</dbReference>
<dbReference type="Gene3D" id="3.30.750.44">
    <property type="match status" value="1"/>
</dbReference>
<dbReference type="STRING" id="1038014.SAMN04487910_2715"/>
<evidence type="ECO:0000259" key="2">
    <source>
        <dbReference type="SMART" id="SM00245"/>
    </source>
</evidence>
<dbReference type="GO" id="GO:0008236">
    <property type="term" value="F:serine-type peptidase activity"/>
    <property type="evidence" value="ECO:0007669"/>
    <property type="project" value="InterPro"/>
</dbReference>
<dbReference type="EMBL" id="FOAB01000004">
    <property type="protein sequence ID" value="SEL52320.1"/>
    <property type="molecule type" value="Genomic_DNA"/>
</dbReference>
<sequence length="462" mass="52674">MIVIRKYFFLLSTLLLCHTTINSQDIELSEKYKKEVISTLSKLMNDRYVFPDVAKKTEEHLKKQFDKKHFDQFVTNESFAEALTKSVQSINNDKHMKIMSQPPYEQPSMTPERLIEEKIYNLKRKKEYNAGFNNVKVLEGNIGYLDLRGFTYYKEGKIIADAYMKLISNTDAVIIDLSKNGGGDPDMVKYLCSYFFKGGVHLNSLYFREGNKTIDFYTLDKVDGTKMIDVPLFVITSKRTFSGAEEFSYNMQTQKRATLVGQTTGGGANPGGTNPINEFLSVFIPTGKAINPITKTNWEGVGVVPEIKVSSDESLNKTHELAKTAADQYRKKLKEFYTNTFINLLSKLENYDEVNSEKNILTTLKDCKEKGIIEEWEINALGYQYLMEHKKSKIAMCIFKANTILHPESANGFDSYAEALMELGNYDKSIKNYKKAVELATADNSPDLSVYQENLKKALQKK</sequence>
<dbReference type="Gene3D" id="3.90.226.10">
    <property type="entry name" value="2-enoyl-CoA Hydratase, Chain A, domain 1"/>
    <property type="match status" value="1"/>
</dbReference>